<dbReference type="Pfam" id="PF18124">
    <property type="entry name" value="Kindlin_2_N"/>
    <property type="match status" value="1"/>
</dbReference>
<evidence type="ECO:0000256" key="1">
    <source>
        <dbReference type="SAM" id="MobiDB-lite"/>
    </source>
</evidence>
<dbReference type="InterPro" id="IPR040790">
    <property type="entry name" value="Kindlin_2_N"/>
</dbReference>
<reference evidence="4" key="1">
    <citation type="submission" date="2015-07" db="EMBL/GenBank/DDBJ databases">
        <title>MeaNS - Measles Nucleotide Surveillance Program.</title>
        <authorList>
            <person name="Tran T."/>
            <person name="Druce J."/>
        </authorList>
    </citation>
    <scope>NUCLEOTIDE SEQUENCE</scope>
    <source>
        <strain evidence="4">UCB-OBI-ISO-001</strain>
        <tissue evidence="4">Gonad</tissue>
    </source>
</reference>
<feature type="compositionally biased region" description="Low complexity" evidence="1">
    <location>
        <begin position="168"/>
        <end position="178"/>
    </location>
</feature>
<name>A0A0L8GYE5_OCTBM</name>
<organism evidence="4">
    <name type="scientific">Octopus bimaculoides</name>
    <name type="common">California two-spotted octopus</name>
    <dbReference type="NCBI Taxonomy" id="37653"/>
    <lineage>
        <taxon>Eukaryota</taxon>
        <taxon>Metazoa</taxon>
        <taxon>Spiralia</taxon>
        <taxon>Lophotrochozoa</taxon>
        <taxon>Mollusca</taxon>
        <taxon>Cephalopoda</taxon>
        <taxon>Coleoidea</taxon>
        <taxon>Octopodiformes</taxon>
        <taxon>Octopoda</taxon>
        <taxon>Incirrata</taxon>
        <taxon>Octopodidae</taxon>
        <taxon>Octopus</taxon>
    </lineage>
</organism>
<dbReference type="PANTHER" id="PTHR16160:SF13">
    <property type="entry name" value="FERMITIN 2-RELATED"/>
    <property type="match status" value="1"/>
</dbReference>
<dbReference type="OMA" id="PEHGIHY"/>
<evidence type="ECO:0000259" key="2">
    <source>
        <dbReference type="SMART" id="SM00233"/>
    </source>
</evidence>
<dbReference type="CDD" id="cd17096">
    <property type="entry name" value="FERM_F1_kindlins"/>
    <property type="match status" value="1"/>
</dbReference>
<dbReference type="InterPro" id="IPR019749">
    <property type="entry name" value="Band_41_domain"/>
</dbReference>
<dbReference type="EMBL" id="KQ419930">
    <property type="protein sequence ID" value="KOF81942.1"/>
    <property type="molecule type" value="Genomic_DNA"/>
</dbReference>
<dbReference type="Gene3D" id="2.30.29.30">
    <property type="entry name" value="Pleckstrin-homology domain (PH domain)/Phosphotyrosine-binding domain (PTB)"/>
    <property type="match status" value="2"/>
</dbReference>
<sequence>MMSDNGYIDGSWQLNINVTDLNVDIALRVKGDLHIGGVMLQLVEALDIALDWSDHGIWWPARNRWLNRTRSTLDQYEVQADAKLEFTPMHKPLQIQLPNLSIIELPVDFSCNVFGAVIQICKKCGIRHPEELSLMRKLEKEDLKKNTLIPVQHKRHRQKQPMSPYVDSPNSHNNSSNSLDFYSPHSNRSPQSTLHHSPGSVHSLSSNSPQNTFNANNSYFAGSMHSLHLDGGYEQILLNGPHKPTKEAFNLLLRPKTFAEKARMNKGWLDSSISLMEQGIRERHLLLLRFKFFTFYDLSPKYDSVRINQIYEQAKWALISEEIDCTEEEMVMFAGLQLQVQLESQNPQPEIFDQTDGQEEDDIDSALKELKESLEGTTAPSSNDITNVPELDAFIKIFKPKKFTLKNFKRYYCVFREYTISLYKSKEDRAGEPIARISTKGCEASPDVNLSSQKFGIKLFEPTKEGMSEIWLRFDTKELYCDWMAACRLASKGKTMADSTYESEVTTLKTFLSMQEPAADDSIVSSSGSVPDINVEDFVAPRFVRKLKAGQFLKRIKEAHSNVKNMSLTESKMAYIKAWQALPEYGITYFIIKMNNMKKEELIGVANNRIIRMDLQSGDSVKTWRYNTLQTWTVNWETRQVILKFEEENIIFDSPAADCKVVHEFIGGYIFLSMRSSDKNQTLDEALFHKLTGGRL</sequence>
<dbReference type="InterPro" id="IPR019748">
    <property type="entry name" value="FERM_central"/>
</dbReference>
<dbReference type="InterPro" id="IPR011993">
    <property type="entry name" value="PH-like_dom_sf"/>
</dbReference>
<dbReference type="STRING" id="37653.A0A0L8GYE5"/>
<feature type="compositionally biased region" description="Polar residues" evidence="1">
    <location>
        <begin position="184"/>
        <end position="208"/>
    </location>
</feature>
<evidence type="ECO:0000313" key="4">
    <source>
        <dbReference type="EMBL" id="KOF81942.1"/>
    </source>
</evidence>
<dbReference type="CDD" id="cd14473">
    <property type="entry name" value="FERM_B-lobe"/>
    <property type="match status" value="1"/>
</dbReference>
<dbReference type="SMART" id="SM00233">
    <property type="entry name" value="PH"/>
    <property type="match status" value="1"/>
</dbReference>
<dbReference type="InterPro" id="IPR035963">
    <property type="entry name" value="FERM_2"/>
</dbReference>
<dbReference type="SUPFAM" id="SSF50729">
    <property type="entry name" value="PH domain-like"/>
    <property type="match status" value="2"/>
</dbReference>
<dbReference type="PANTHER" id="PTHR16160">
    <property type="entry name" value="FERMITIN 2-RELATED"/>
    <property type="match status" value="1"/>
</dbReference>
<dbReference type="InterPro" id="IPR019747">
    <property type="entry name" value="FERM_CS"/>
</dbReference>
<evidence type="ECO:0008006" key="5">
    <source>
        <dbReference type="Google" id="ProtNLM"/>
    </source>
</evidence>
<proteinExistence type="predicted"/>
<accession>A0A0L8GYE5</accession>
<feature type="domain" description="PH" evidence="2">
    <location>
        <begin position="389"/>
        <end position="494"/>
    </location>
</feature>
<feature type="domain" description="Band 4.1" evidence="3">
    <location>
        <begin position="87"/>
        <end position="590"/>
    </location>
</feature>
<dbReference type="OrthoDB" id="10057618at2759"/>
<dbReference type="Gene3D" id="3.10.20.90">
    <property type="entry name" value="Phosphatidylinositol 3-kinase Catalytic Subunit, Chain A, domain 1"/>
    <property type="match status" value="2"/>
</dbReference>
<dbReference type="CDD" id="cd17095">
    <property type="entry name" value="FERM_F0_kindlins"/>
    <property type="match status" value="1"/>
</dbReference>
<dbReference type="Pfam" id="PF00169">
    <property type="entry name" value="PH"/>
    <property type="match status" value="1"/>
</dbReference>
<dbReference type="AlphaFoldDB" id="A0A0L8GYE5"/>
<evidence type="ECO:0000259" key="3">
    <source>
        <dbReference type="SMART" id="SM00295"/>
    </source>
</evidence>
<protein>
    <recommendedName>
        <fullName evidence="5">PH domain-containing protein</fullName>
    </recommendedName>
</protein>
<dbReference type="SUPFAM" id="SSF47031">
    <property type="entry name" value="Second domain of FERM"/>
    <property type="match status" value="1"/>
</dbReference>
<dbReference type="Gene3D" id="1.20.80.10">
    <property type="match status" value="1"/>
</dbReference>
<dbReference type="InterPro" id="IPR014352">
    <property type="entry name" value="FERM/acyl-CoA-bd_prot_sf"/>
</dbReference>
<dbReference type="InterPro" id="IPR001849">
    <property type="entry name" value="PH_domain"/>
</dbReference>
<dbReference type="GO" id="GO:0007160">
    <property type="term" value="P:cell-matrix adhesion"/>
    <property type="evidence" value="ECO:0007669"/>
    <property type="project" value="TreeGrafter"/>
</dbReference>
<dbReference type="Pfam" id="PF00373">
    <property type="entry name" value="FERM_M"/>
    <property type="match status" value="1"/>
</dbReference>
<dbReference type="PROSITE" id="PS00661">
    <property type="entry name" value="FERM_2"/>
    <property type="match status" value="1"/>
</dbReference>
<dbReference type="KEGG" id="obi:106874000"/>
<feature type="region of interest" description="Disordered" evidence="1">
    <location>
        <begin position="145"/>
        <end position="208"/>
    </location>
</feature>
<gene>
    <name evidence="4" type="ORF">OCBIM_22025940mg</name>
</gene>
<dbReference type="SMART" id="SM00295">
    <property type="entry name" value="B41"/>
    <property type="match status" value="1"/>
</dbReference>
<dbReference type="InterPro" id="IPR037843">
    <property type="entry name" value="Kindlin/fermitin"/>
</dbReference>
<dbReference type="GO" id="GO:0030055">
    <property type="term" value="C:cell-substrate junction"/>
    <property type="evidence" value="ECO:0007669"/>
    <property type="project" value="TreeGrafter"/>
</dbReference>
<dbReference type="GO" id="GO:0005178">
    <property type="term" value="F:integrin binding"/>
    <property type="evidence" value="ECO:0007669"/>
    <property type="project" value="TreeGrafter"/>
</dbReference>
<dbReference type="GO" id="GO:0007229">
    <property type="term" value="P:integrin-mediated signaling pathway"/>
    <property type="evidence" value="ECO:0007669"/>
    <property type="project" value="InterPro"/>
</dbReference>